<comment type="caution">
    <text evidence="1">The sequence shown here is derived from an EMBL/GenBank/DDBJ whole genome shotgun (WGS) entry which is preliminary data.</text>
</comment>
<accession>A0ACC1XLH7</accession>
<evidence type="ECO:0000313" key="1">
    <source>
        <dbReference type="EMBL" id="KAJ4712168.1"/>
    </source>
</evidence>
<proteinExistence type="predicted"/>
<dbReference type="EMBL" id="CM051401">
    <property type="protein sequence ID" value="KAJ4712168.1"/>
    <property type="molecule type" value="Genomic_DNA"/>
</dbReference>
<reference evidence="1 2" key="1">
    <citation type="journal article" date="2023" name="Science">
        <title>Complex scaffold remodeling in plant triterpene biosynthesis.</title>
        <authorList>
            <person name="De La Pena R."/>
            <person name="Hodgson H."/>
            <person name="Liu J.C."/>
            <person name="Stephenson M.J."/>
            <person name="Martin A.C."/>
            <person name="Owen C."/>
            <person name="Harkess A."/>
            <person name="Leebens-Mack J."/>
            <person name="Jimenez L.E."/>
            <person name="Osbourn A."/>
            <person name="Sattely E.S."/>
        </authorList>
    </citation>
    <scope>NUCLEOTIDE SEQUENCE [LARGE SCALE GENOMIC DNA]</scope>
    <source>
        <strain evidence="2">cv. JPN11</strain>
        <tissue evidence="1">Leaf</tissue>
    </source>
</reference>
<name>A0ACC1XLH7_MELAZ</name>
<organism evidence="1 2">
    <name type="scientific">Melia azedarach</name>
    <name type="common">Chinaberry tree</name>
    <dbReference type="NCBI Taxonomy" id="155640"/>
    <lineage>
        <taxon>Eukaryota</taxon>
        <taxon>Viridiplantae</taxon>
        <taxon>Streptophyta</taxon>
        <taxon>Embryophyta</taxon>
        <taxon>Tracheophyta</taxon>
        <taxon>Spermatophyta</taxon>
        <taxon>Magnoliopsida</taxon>
        <taxon>eudicotyledons</taxon>
        <taxon>Gunneridae</taxon>
        <taxon>Pentapetalae</taxon>
        <taxon>rosids</taxon>
        <taxon>malvids</taxon>
        <taxon>Sapindales</taxon>
        <taxon>Meliaceae</taxon>
        <taxon>Melia</taxon>
    </lineage>
</organism>
<sequence length="254" mass="27905">MSQSPGLFIDIGRKARDLLYKDYGQQPPLHFHYQYIDSSFDLSCKCGDIVPGLSTVFRFIIPDSGRVELRYLSDYAGISASVGLKANHNRSIGLDPTVKFSGVIGSSLFSLGTDVAIDVSTRTFKNYNTGLSFNAVFLNASLTLNDKLDSLKASYYQELNPLTRTAVAAELKHTFSHNSSLSDDNVITTTFTGGVQHALFPSTLVKARINTDGMVGALVQQSFWERFSVSIAGEVDFRAKSWIPKMGFSMALRS</sequence>
<protein>
    <submittedName>
        <fullName evidence="1">Mitochondrial outer membrane protein porin</fullName>
    </submittedName>
</protein>
<evidence type="ECO:0000313" key="2">
    <source>
        <dbReference type="Proteomes" id="UP001164539"/>
    </source>
</evidence>
<gene>
    <name evidence="1" type="ORF">OWV82_014459</name>
</gene>
<dbReference type="Proteomes" id="UP001164539">
    <property type="component" value="Chromosome 8"/>
</dbReference>
<keyword evidence="2" id="KW-1185">Reference proteome</keyword>